<organism evidence="2 3">
    <name type="scientific">Rhizophagus irregularis</name>
    <dbReference type="NCBI Taxonomy" id="588596"/>
    <lineage>
        <taxon>Eukaryota</taxon>
        <taxon>Fungi</taxon>
        <taxon>Fungi incertae sedis</taxon>
        <taxon>Mucoromycota</taxon>
        <taxon>Glomeromycotina</taxon>
        <taxon>Glomeromycetes</taxon>
        <taxon>Glomerales</taxon>
        <taxon>Glomeraceae</taxon>
        <taxon>Rhizophagus</taxon>
    </lineage>
</organism>
<comment type="caution">
    <text evidence="2">The sequence shown here is derived from an EMBL/GenBank/DDBJ whole genome shotgun (WGS) entry which is preliminary data.</text>
</comment>
<evidence type="ECO:0000256" key="1">
    <source>
        <dbReference type="SAM" id="MobiDB-lite"/>
    </source>
</evidence>
<evidence type="ECO:0000313" key="3">
    <source>
        <dbReference type="Proteomes" id="UP000684084"/>
    </source>
</evidence>
<dbReference type="EMBL" id="CAGKOT010000003">
    <property type="protein sequence ID" value="CAB5325863.1"/>
    <property type="molecule type" value="Genomic_DNA"/>
</dbReference>
<protein>
    <submittedName>
        <fullName evidence="2">Uncharacterized protein</fullName>
    </submittedName>
</protein>
<proteinExistence type="predicted"/>
<dbReference type="Proteomes" id="UP000684084">
    <property type="component" value="Unassembled WGS sequence"/>
</dbReference>
<sequence length="215" mass="24613">MEKPSFVWPFGWASEVWKNQVSIGCSEERENSKIRSGVLPCSEERENSKIRSDVRVCFRIPKNGKIPRFDLVGFRRTENQETKIRKIGWASEERKPKDSIGWASEKRKPKDKDSCGGLPTNENPKIKIRKCGGLLTNENPKIKIRSGGFRLSKERKKLKIRFNGLSKNNGKPRFVWCLGFGGFPKDQDSRTLGEWQRTAAKKSAKVRPALDHKLA</sequence>
<dbReference type="VEuPathDB" id="FungiDB:RhiirFUN_019199"/>
<feature type="region of interest" description="Disordered" evidence="1">
    <location>
        <begin position="98"/>
        <end position="122"/>
    </location>
</feature>
<gene>
    <name evidence="2" type="ORF">CHRIB12_LOCUS2575</name>
</gene>
<feature type="compositionally biased region" description="Basic and acidic residues" evidence="1">
    <location>
        <begin position="98"/>
        <end position="114"/>
    </location>
</feature>
<evidence type="ECO:0000313" key="2">
    <source>
        <dbReference type="EMBL" id="CAB5325863.1"/>
    </source>
</evidence>
<dbReference type="OrthoDB" id="10509241at2759"/>
<accession>A0A915YS38</accession>
<name>A0A915YS38_9GLOM</name>
<dbReference type="AlphaFoldDB" id="A0A915YS38"/>
<reference evidence="2" key="1">
    <citation type="submission" date="2020-05" db="EMBL/GenBank/DDBJ databases">
        <authorList>
            <person name="Rincon C."/>
            <person name="Sanders R I."/>
            <person name="Robbins C."/>
            <person name="Chaturvedi A."/>
        </authorList>
    </citation>
    <scope>NUCLEOTIDE SEQUENCE</scope>
    <source>
        <strain evidence="2">CHB12</strain>
    </source>
</reference>
<feature type="region of interest" description="Disordered" evidence="1">
    <location>
        <begin position="189"/>
        <end position="215"/>
    </location>
</feature>